<dbReference type="AlphaFoldDB" id="A0A151I2M7"/>
<organism evidence="1 2">
    <name type="scientific">Atta colombica</name>
    <dbReference type="NCBI Taxonomy" id="520822"/>
    <lineage>
        <taxon>Eukaryota</taxon>
        <taxon>Metazoa</taxon>
        <taxon>Ecdysozoa</taxon>
        <taxon>Arthropoda</taxon>
        <taxon>Hexapoda</taxon>
        <taxon>Insecta</taxon>
        <taxon>Pterygota</taxon>
        <taxon>Neoptera</taxon>
        <taxon>Endopterygota</taxon>
        <taxon>Hymenoptera</taxon>
        <taxon>Apocrita</taxon>
        <taxon>Aculeata</taxon>
        <taxon>Formicoidea</taxon>
        <taxon>Formicidae</taxon>
        <taxon>Myrmicinae</taxon>
        <taxon>Atta</taxon>
    </lineage>
</organism>
<dbReference type="EMBL" id="KQ976539">
    <property type="protein sequence ID" value="KYM81293.1"/>
    <property type="molecule type" value="Genomic_DNA"/>
</dbReference>
<sequence length="50" mass="5797">MSTILSIKSLIHSVYTLAITLILLDHEWLSYSSKFSQKKDSESLELIEKR</sequence>
<dbReference type="Proteomes" id="UP000078540">
    <property type="component" value="Unassembled WGS sequence"/>
</dbReference>
<protein>
    <submittedName>
        <fullName evidence="1">Uncharacterized protein</fullName>
    </submittedName>
</protein>
<keyword evidence="2" id="KW-1185">Reference proteome</keyword>
<proteinExistence type="predicted"/>
<evidence type="ECO:0000313" key="2">
    <source>
        <dbReference type="Proteomes" id="UP000078540"/>
    </source>
</evidence>
<name>A0A151I2M7_9HYME</name>
<gene>
    <name evidence="1" type="ORF">ALC53_08239</name>
</gene>
<reference evidence="1 2" key="1">
    <citation type="submission" date="2015-09" db="EMBL/GenBank/DDBJ databases">
        <title>Atta colombica WGS genome.</title>
        <authorList>
            <person name="Nygaard S."/>
            <person name="Hu H."/>
            <person name="Boomsma J."/>
            <person name="Zhang G."/>
        </authorList>
    </citation>
    <scope>NUCLEOTIDE SEQUENCE [LARGE SCALE GENOMIC DNA]</scope>
    <source>
        <strain evidence="1">Treedump-2</strain>
        <tissue evidence="1">Whole body</tissue>
    </source>
</reference>
<accession>A0A151I2M7</accession>
<evidence type="ECO:0000313" key="1">
    <source>
        <dbReference type="EMBL" id="KYM81293.1"/>
    </source>
</evidence>